<sequence length="27" mass="3181">MWDTNDDLQFSIEDGKIVITNLNLKKE</sequence>
<reference evidence="1" key="1">
    <citation type="submission" date="2018-05" db="EMBL/GenBank/DDBJ databases">
        <authorList>
            <person name="Lanie J.A."/>
            <person name="Ng W.-L."/>
            <person name="Kazmierczak K.M."/>
            <person name="Andrzejewski T.M."/>
            <person name="Davidsen T.M."/>
            <person name="Wayne K.J."/>
            <person name="Tettelin H."/>
            <person name="Glass J.I."/>
            <person name="Rusch D."/>
            <person name="Podicherti R."/>
            <person name="Tsui H.-C.T."/>
            <person name="Winkler M.E."/>
        </authorList>
    </citation>
    <scope>NUCLEOTIDE SEQUENCE</scope>
</reference>
<dbReference type="EMBL" id="UINC01155673">
    <property type="protein sequence ID" value="SVD51667.1"/>
    <property type="molecule type" value="Genomic_DNA"/>
</dbReference>
<accession>A0A382VYS8</accession>
<name>A0A382VYS8_9ZZZZ</name>
<evidence type="ECO:0000313" key="1">
    <source>
        <dbReference type="EMBL" id="SVD51667.1"/>
    </source>
</evidence>
<proteinExistence type="predicted"/>
<gene>
    <name evidence="1" type="ORF">METZ01_LOCUS404521</name>
</gene>
<dbReference type="AlphaFoldDB" id="A0A382VYS8"/>
<organism evidence="1">
    <name type="scientific">marine metagenome</name>
    <dbReference type="NCBI Taxonomy" id="408172"/>
    <lineage>
        <taxon>unclassified sequences</taxon>
        <taxon>metagenomes</taxon>
        <taxon>ecological metagenomes</taxon>
    </lineage>
</organism>
<protein>
    <submittedName>
        <fullName evidence="1">Uncharacterized protein</fullName>
    </submittedName>
</protein>